<evidence type="ECO:0000256" key="2">
    <source>
        <dbReference type="ARBA" id="ARBA00022475"/>
    </source>
</evidence>
<evidence type="ECO:0000313" key="9">
    <source>
        <dbReference type="Proteomes" id="UP000648908"/>
    </source>
</evidence>
<evidence type="ECO:0000256" key="4">
    <source>
        <dbReference type="ARBA" id="ARBA00022989"/>
    </source>
</evidence>
<evidence type="ECO:0000256" key="5">
    <source>
        <dbReference type="ARBA" id="ARBA00023136"/>
    </source>
</evidence>
<evidence type="ECO:0000256" key="6">
    <source>
        <dbReference type="SAM" id="Phobius"/>
    </source>
</evidence>
<dbReference type="AlphaFoldDB" id="A0A8K0VCC8"/>
<sequence length="60" mass="6328">MSVQYSGLLGLLHLALVIWAAVSIIGSGAGNGAKVLWILLVLLFPIVGLIIWFIAGPKSR</sequence>
<comment type="caution">
    <text evidence="8">The sequence shown here is derived from an EMBL/GenBank/DDBJ whole genome shotgun (WGS) entry which is preliminary data.</text>
</comment>
<feature type="transmembrane region" description="Helical" evidence="6">
    <location>
        <begin position="7"/>
        <end position="29"/>
    </location>
</feature>
<evidence type="ECO:0000313" key="8">
    <source>
        <dbReference type="EMBL" id="MBL4916677.1"/>
    </source>
</evidence>
<dbReference type="EMBL" id="JAESVN010000002">
    <property type="protein sequence ID" value="MBL4916677.1"/>
    <property type="molecule type" value="Genomic_DNA"/>
</dbReference>
<evidence type="ECO:0000259" key="7">
    <source>
        <dbReference type="Pfam" id="PF13396"/>
    </source>
</evidence>
<feature type="domain" description="Cardiolipin synthase N-terminal" evidence="7">
    <location>
        <begin position="15"/>
        <end position="57"/>
    </location>
</feature>
<keyword evidence="2" id="KW-1003">Cell membrane</keyword>
<keyword evidence="3 6" id="KW-0812">Transmembrane</keyword>
<dbReference type="RefSeq" id="WP_202687498.1">
    <property type="nucleotide sequence ID" value="NZ_JAESVN010000002.1"/>
</dbReference>
<gene>
    <name evidence="8" type="ORF">JL811_05530</name>
</gene>
<accession>A0A8K0VCC8</accession>
<feature type="transmembrane region" description="Helical" evidence="6">
    <location>
        <begin position="35"/>
        <end position="55"/>
    </location>
</feature>
<evidence type="ECO:0000256" key="1">
    <source>
        <dbReference type="ARBA" id="ARBA00004651"/>
    </source>
</evidence>
<reference evidence="8" key="1">
    <citation type="submission" date="2021-01" db="EMBL/GenBank/DDBJ databases">
        <title>Tabrizicola alba sp. nov. a motile alkaliphilic bacterium isolated from a soda lake.</title>
        <authorList>
            <person name="Szuroczki S."/>
            <person name="Abbaszade G."/>
            <person name="Schumann P."/>
            <person name="Toth E."/>
        </authorList>
    </citation>
    <scope>NUCLEOTIDE SEQUENCE</scope>
    <source>
        <strain evidence="8">DMG-N-6</strain>
    </source>
</reference>
<comment type="subcellular location">
    <subcellularLocation>
        <location evidence="1">Cell membrane</location>
        <topology evidence="1">Multi-pass membrane protein</topology>
    </subcellularLocation>
</comment>
<keyword evidence="9" id="KW-1185">Reference proteome</keyword>
<keyword evidence="5 6" id="KW-0472">Membrane</keyword>
<dbReference type="Pfam" id="PF13396">
    <property type="entry name" value="PLDc_N"/>
    <property type="match status" value="1"/>
</dbReference>
<dbReference type="Proteomes" id="UP000648908">
    <property type="component" value="Unassembled WGS sequence"/>
</dbReference>
<dbReference type="InterPro" id="IPR027379">
    <property type="entry name" value="CLS_N"/>
</dbReference>
<dbReference type="GO" id="GO:0005886">
    <property type="term" value="C:plasma membrane"/>
    <property type="evidence" value="ECO:0007669"/>
    <property type="project" value="UniProtKB-SubCell"/>
</dbReference>
<keyword evidence="4 6" id="KW-1133">Transmembrane helix</keyword>
<evidence type="ECO:0000256" key="3">
    <source>
        <dbReference type="ARBA" id="ARBA00022692"/>
    </source>
</evidence>
<proteinExistence type="predicted"/>
<name>A0A8K0VCC8_9RHOB</name>
<protein>
    <submittedName>
        <fullName evidence="8">PLDc_N domain-containing protein</fullName>
    </submittedName>
</protein>
<organism evidence="8 9">
    <name type="scientific">Szabonella alba</name>
    <dbReference type="NCBI Taxonomy" id="2804194"/>
    <lineage>
        <taxon>Bacteria</taxon>
        <taxon>Pseudomonadati</taxon>
        <taxon>Pseudomonadota</taxon>
        <taxon>Alphaproteobacteria</taxon>
        <taxon>Rhodobacterales</taxon>
        <taxon>Paracoccaceae</taxon>
        <taxon>Szabonella</taxon>
    </lineage>
</organism>